<dbReference type="InterPro" id="IPR000276">
    <property type="entry name" value="GPCR_Rhodpsn"/>
</dbReference>
<dbReference type="AlphaFoldDB" id="A0AAD8F1A9"/>
<feature type="transmembrane region" description="Helical" evidence="8">
    <location>
        <begin position="237"/>
        <end position="263"/>
    </location>
</feature>
<dbReference type="PANTHER" id="PTHR24243">
    <property type="entry name" value="G-PROTEIN COUPLED RECEPTOR"/>
    <property type="match status" value="1"/>
</dbReference>
<organism evidence="10 11">
    <name type="scientific">Biomphalaria pfeifferi</name>
    <name type="common">Bloodfluke planorb</name>
    <name type="synonym">Freshwater snail</name>
    <dbReference type="NCBI Taxonomy" id="112525"/>
    <lineage>
        <taxon>Eukaryota</taxon>
        <taxon>Metazoa</taxon>
        <taxon>Spiralia</taxon>
        <taxon>Lophotrochozoa</taxon>
        <taxon>Mollusca</taxon>
        <taxon>Gastropoda</taxon>
        <taxon>Heterobranchia</taxon>
        <taxon>Euthyneura</taxon>
        <taxon>Panpulmonata</taxon>
        <taxon>Hygrophila</taxon>
        <taxon>Lymnaeoidea</taxon>
        <taxon>Planorbidae</taxon>
        <taxon>Biomphalaria</taxon>
    </lineage>
</organism>
<gene>
    <name evidence="10" type="ORF">Bpfe_022905</name>
</gene>
<protein>
    <submittedName>
        <fullName evidence="10">CX3C chemokine receptor 1</fullName>
    </submittedName>
</protein>
<feature type="transmembrane region" description="Helical" evidence="8">
    <location>
        <begin position="105"/>
        <end position="128"/>
    </location>
</feature>
<name>A0AAD8F1A9_BIOPF</name>
<dbReference type="Proteomes" id="UP001233172">
    <property type="component" value="Unassembled WGS sequence"/>
</dbReference>
<feature type="domain" description="G-protein coupled receptors family 1 profile" evidence="9">
    <location>
        <begin position="85"/>
        <end position="358"/>
    </location>
</feature>
<feature type="transmembrane region" description="Helical" evidence="8">
    <location>
        <begin position="295"/>
        <end position="317"/>
    </location>
</feature>
<evidence type="ECO:0000256" key="3">
    <source>
        <dbReference type="ARBA" id="ARBA00022989"/>
    </source>
</evidence>
<reference evidence="10" key="2">
    <citation type="submission" date="2023-04" db="EMBL/GenBank/DDBJ databases">
        <authorList>
            <person name="Bu L."/>
            <person name="Lu L."/>
            <person name="Laidemitt M.R."/>
            <person name="Zhang S.M."/>
            <person name="Mutuku M."/>
            <person name="Mkoji G."/>
            <person name="Steinauer M."/>
            <person name="Loker E.S."/>
        </authorList>
    </citation>
    <scope>NUCLEOTIDE SEQUENCE</scope>
    <source>
        <strain evidence="10">KasaAsao</strain>
        <tissue evidence="10">Whole Snail</tissue>
    </source>
</reference>
<dbReference type="Gene3D" id="1.20.1070.10">
    <property type="entry name" value="Rhodopsin 7-helix transmembrane proteins"/>
    <property type="match status" value="1"/>
</dbReference>
<dbReference type="PROSITE" id="PS50262">
    <property type="entry name" value="G_PROTEIN_RECEP_F1_2"/>
    <property type="match status" value="1"/>
</dbReference>
<dbReference type="Pfam" id="PF00001">
    <property type="entry name" value="7tm_1"/>
    <property type="match status" value="1"/>
</dbReference>
<reference evidence="10" key="1">
    <citation type="journal article" date="2023" name="PLoS Negl. Trop. Dis.">
        <title>A genome sequence for Biomphalaria pfeifferi, the major vector snail for the human-infecting parasite Schistosoma mansoni.</title>
        <authorList>
            <person name="Bu L."/>
            <person name="Lu L."/>
            <person name="Laidemitt M.R."/>
            <person name="Zhang S.M."/>
            <person name="Mutuku M."/>
            <person name="Mkoji G."/>
            <person name="Steinauer M."/>
            <person name="Loker E.S."/>
        </authorList>
    </citation>
    <scope>NUCLEOTIDE SEQUENCE</scope>
    <source>
        <strain evidence="10">KasaAsao</strain>
    </source>
</reference>
<evidence type="ECO:0000313" key="10">
    <source>
        <dbReference type="EMBL" id="KAK0047600.1"/>
    </source>
</evidence>
<evidence type="ECO:0000256" key="4">
    <source>
        <dbReference type="ARBA" id="ARBA00023040"/>
    </source>
</evidence>
<comment type="caution">
    <text evidence="10">The sequence shown here is derived from an EMBL/GenBank/DDBJ whole genome shotgun (WGS) entry which is preliminary data.</text>
</comment>
<evidence type="ECO:0000256" key="6">
    <source>
        <dbReference type="ARBA" id="ARBA00023170"/>
    </source>
</evidence>
<evidence type="ECO:0000259" key="9">
    <source>
        <dbReference type="PROSITE" id="PS50262"/>
    </source>
</evidence>
<comment type="subcellular location">
    <subcellularLocation>
        <location evidence="1">Membrane</location>
        <topology evidence="1">Multi-pass membrane protein</topology>
    </subcellularLocation>
</comment>
<feature type="transmembrane region" description="Helical" evidence="8">
    <location>
        <begin position="148"/>
        <end position="166"/>
    </location>
</feature>
<keyword evidence="3 8" id="KW-1133">Transmembrane helix</keyword>
<dbReference type="InterPro" id="IPR017452">
    <property type="entry name" value="GPCR_Rhodpsn_7TM"/>
</dbReference>
<dbReference type="SUPFAM" id="SSF81321">
    <property type="entry name" value="Family A G protein-coupled receptor-like"/>
    <property type="match status" value="1"/>
</dbReference>
<feature type="transmembrane region" description="Helical" evidence="8">
    <location>
        <begin position="337"/>
        <end position="359"/>
    </location>
</feature>
<feature type="transmembrane region" description="Helical" evidence="8">
    <location>
        <begin position="187"/>
        <end position="207"/>
    </location>
</feature>
<feature type="transmembrane region" description="Helical" evidence="8">
    <location>
        <begin position="69"/>
        <end position="93"/>
    </location>
</feature>
<dbReference type="EMBL" id="JASAOG010000148">
    <property type="protein sequence ID" value="KAK0047600.1"/>
    <property type="molecule type" value="Genomic_DNA"/>
</dbReference>
<dbReference type="GO" id="GO:0005886">
    <property type="term" value="C:plasma membrane"/>
    <property type="evidence" value="ECO:0007669"/>
    <property type="project" value="TreeGrafter"/>
</dbReference>
<evidence type="ECO:0000256" key="8">
    <source>
        <dbReference type="SAM" id="Phobius"/>
    </source>
</evidence>
<evidence type="ECO:0000256" key="1">
    <source>
        <dbReference type="ARBA" id="ARBA00004141"/>
    </source>
</evidence>
<evidence type="ECO:0000256" key="7">
    <source>
        <dbReference type="ARBA" id="ARBA00023224"/>
    </source>
</evidence>
<dbReference type="PANTHER" id="PTHR24243:SF230">
    <property type="entry name" value="G-PROTEIN COUPLED RECEPTORS FAMILY 1 PROFILE DOMAIN-CONTAINING PROTEIN"/>
    <property type="match status" value="1"/>
</dbReference>
<accession>A0AAD8F1A9</accession>
<keyword evidence="5 8" id="KW-0472">Membrane</keyword>
<evidence type="ECO:0000313" key="11">
    <source>
        <dbReference type="Proteomes" id="UP001233172"/>
    </source>
</evidence>
<sequence length="431" mass="49238">MQKTIQVIMPLDNSYHWNNVSYDPHQYSRQNDHQIRDQDGGGVQPSEAAEVSTSVTMLKNETEYKVAEIIWQVCPVLLFIFGTLGNVLIIMMMRTLRLGRTSMHIYLRALAISDMCVLYSGLLRQWIFYTFDVDLRNLNDIVCKIHTWMVYVSIYSSAWLLVVMTLERTCSACLPHRVSTFCTKRRAFIVILFIVLFQAVMQGHFLVGLSVSVSDDGKNETACRPCYGRYDSFVHSIYPVIDMVLLSLLPFIFVIVGNAVIVWKTFLSLKTAAELNLTSGKNALLRRRRASSMTIILLGLSAIFLLTTSPTCVYNIWELSGGLEKIKNSSKLASKAELAWALVNIIMYCNNTFNFYLYCLSGRKFRNELHRQFSKRRTDSQSNAMSAPSIQIHRFHQNDSKSKSLPEHQNGLTRQLSYQSSIYGRTSNAYL</sequence>
<keyword evidence="2 8" id="KW-0812">Transmembrane</keyword>
<keyword evidence="11" id="KW-1185">Reference proteome</keyword>
<keyword evidence="4" id="KW-0297">G-protein coupled receptor</keyword>
<proteinExistence type="predicted"/>
<evidence type="ECO:0000256" key="2">
    <source>
        <dbReference type="ARBA" id="ARBA00022692"/>
    </source>
</evidence>
<evidence type="ECO:0000256" key="5">
    <source>
        <dbReference type="ARBA" id="ARBA00023136"/>
    </source>
</evidence>
<keyword evidence="7" id="KW-0807">Transducer</keyword>
<dbReference type="PRINTS" id="PR00237">
    <property type="entry name" value="GPCRRHODOPSN"/>
</dbReference>
<dbReference type="CDD" id="cd14978">
    <property type="entry name" value="7tmA_FMRFamide_R-like"/>
    <property type="match status" value="1"/>
</dbReference>
<keyword evidence="6 10" id="KW-0675">Receptor</keyword>
<dbReference type="GO" id="GO:0004930">
    <property type="term" value="F:G protein-coupled receptor activity"/>
    <property type="evidence" value="ECO:0007669"/>
    <property type="project" value="UniProtKB-KW"/>
</dbReference>